<evidence type="ECO:0008006" key="4">
    <source>
        <dbReference type="Google" id="ProtNLM"/>
    </source>
</evidence>
<protein>
    <recommendedName>
        <fullName evidence="4">DUF4810 domain-containing protein</fullName>
    </recommendedName>
</protein>
<keyword evidence="3" id="KW-1185">Reference proteome</keyword>
<dbReference type="RefSeq" id="WP_177178541.1">
    <property type="nucleotide sequence ID" value="NZ_FOXF01000034.1"/>
</dbReference>
<proteinExistence type="predicted"/>
<evidence type="ECO:0000256" key="1">
    <source>
        <dbReference type="SAM" id="MobiDB-lite"/>
    </source>
</evidence>
<dbReference type="PROSITE" id="PS51257">
    <property type="entry name" value="PROKAR_LIPOPROTEIN"/>
    <property type="match status" value="1"/>
</dbReference>
<feature type="region of interest" description="Disordered" evidence="1">
    <location>
        <begin position="121"/>
        <end position="145"/>
    </location>
</feature>
<accession>A0A662ZIF9</accession>
<sequence>MEFKLKFTGSLLLAGMILSGCVNHENQYCHDDSYTVSMYYYLRDEPDFLEQQKLMTDYFAKAEESGKKVAPGAYAHYAMLMSKSGNEGEALKYLEMEKSAYPDSAHYIDFLLTHARQIKKAGSKGAEKKTSVQTDDSRQIKEYRQ</sequence>
<name>A0A662ZIF9_9GAMM</name>
<dbReference type="AlphaFoldDB" id="A0A662ZIF9"/>
<feature type="compositionally biased region" description="Basic and acidic residues" evidence="1">
    <location>
        <begin position="125"/>
        <end position="145"/>
    </location>
</feature>
<dbReference type="Proteomes" id="UP000243745">
    <property type="component" value="Unassembled WGS sequence"/>
</dbReference>
<evidence type="ECO:0000313" key="3">
    <source>
        <dbReference type="Proteomes" id="UP000243745"/>
    </source>
</evidence>
<gene>
    <name evidence="2" type="ORF">SAMN02910344_01660</name>
</gene>
<dbReference type="EMBL" id="FOXF01000034">
    <property type="protein sequence ID" value="SFP53799.1"/>
    <property type="molecule type" value="Genomic_DNA"/>
</dbReference>
<evidence type="ECO:0000313" key="2">
    <source>
        <dbReference type="EMBL" id="SFP53799.1"/>
    </source>
</evidence>
<dbReference type="Pfam" id="PF16068">
    <property type="entry name" value="DUF4810"/>
    <property type="match status" value="1"/>
</dbReference>
<organism evidence="2 3">
    <name type="scientific">Ruminobacter amylophilus</name>
    <dbReference type="NCBI Taxonomy" id="867"/>
    <lineage>
        <taxon>Bacteria</taxon>
        <taxon>Pseudomonadati</taxon>
        <taxon>Pseudomonadota</taxon>
        <taxon>Gammaproteobacteria</taxon>
        <taxon>Aeromonadales</taxon>
        <taxon>Succinivibrionaceae</taxon>
        <taxon>Ruminobacter</taxon>
    </lineage>
</organism>
<dbReference type="InterPro" id="IPR014508">
    <property type="entry name" value="UCP020555_TPR-like"/>
</dbReference>
<reference evidence="2 3" key="1">
    <citation type="submission" date="2016-10" db="EMBL/GenBank/DDBJ databases">
        <authorList>
            <person name="Varghese N."/>
            <person name="Submissions S."/>
        </authorList>
    </citation>
    <scope>NUCLEOTIDE SEQUENCE [LARGE SCALE GENOMIC DNA]</scope>
    <source>
        <strain evidence="2 3">DSM 1361</strain>
    </source>
</reference>